<keyword evidence="3" id="KW-1185">Reference proteome</keyword>
<dbReference type="Proteomes" id="UP000664771">
    <property type="component" value="Unassembled WGS sequence"/>
</dbReference>
<feature type="compositionally biased region" description="Basic and acidic residues" evidence="1">
    <location>
        <begin position="60"/>
        <end position="74"/>
    </location>
</feature>
<evidence type="ECO:0000313" key="2">
    <source>
        <dbReference type="EMBL" id="MBO1360513.1"/>
    </source>
</evidence>
<sequence>MTYQGCRAACDDAKRPGGAPYSSLALLTRSGAYKLRHKFRRRAFTPGLPDRAAVDYALSNKHDARKDGTRERQARQKTSAWRGDVG</sequence>
<evidence type="ECO:0000256" key="1">
    <source>
        <dbReference type="SAM" id="MobiDB-lite"/>
    </source>
</evidence>
<feature type="region of interest" description="Disordered" evidence="1">
    <location>
        <begin position="59"/>
        <end position="86"/>
    </location>
</feature>
<reference evidence="2 3" key="1">
    <citation type="submission" date="2021-03" db="EMBL/GenBank/DDBJ databases">
        <title>The complete genome sequence of Acetobacter sacchari TBRC 11175.</title>
        <authorList>
            <person name="Charoenyingcharoen P."/>
            <person name="Yukphan P."/>
        </authorList>
    </citation>
    <scope>NUCLEOTIDE SEQUENCE [LARGE SCALE GENOMIC DNA]</scope>
    <source>
        <strain evidence="2 3">TBRC 11175</strain>
    </source>
</reference>
<accession>A0ABS3LX98</accession>
<name>A0ABS3LX98_9PROT</name>
<evidence type="ECO:0000313" key="3">
    <source>
        <dbReference type="Proteomes" id="UP000664771"/>
    </source>
</evidence>
<gene>
    <name evidence="2" type="ORF">J2D73_12005</name>
</gene>
<proteinExistence type="predicted"/>
<protein>
    <submittedName>
        <fullName evidence="2">Uncharacterized protein</fullName>
    </submittedName>
</protein>
<dbReference type="EMBL" id="JAFVMF010000012">
    <property type="protein sequence ID" value="MBO1360513.1"/>
    <property type="molecule type" value="Genomic_DNA"/>
</dbReference>
<comment type="caution">
    <text evidence="2">The sequence shown here is derived from an EMBL/GenBank/DDBJ whole genome shotgun (WGS) entry which is preliminary data.</text>
</comment>
<dbReference type="RefSeq" id="WP_207881795.1">
    <property type="nucleotide sequence ID" value="NZ_JAFVMF010000012.1"/>
</dbReference>
<organism evidence="2 3">
    <name type="scientific">Acetobacter sacchari</name>
    <dbReference type="NCBI Taxonomy" id="2661687"/>
    <lineage>
        <taxon>Bacteria</taxon>
        <taxon>Pseudomonadati</taxon>
        <taxon>Pseudomonadota</taxon>
        <taxon>Alphaproteobacteria</taxon>
        <taxon>Acetobacterales</taxon>
        <taxon>Acetobacteraceae</taxon>
        <taxon>Acetobacter</taxon>
    </lineage>
</organism>